<protein>
    <submittedName>
        <fullName evidence="1">Uncharacterized protein</fullName>
    </submittedName>
</protein>
<accession>A0ABT3BEH3</accession>
<name>A0ABT3BEH3_9RHOB</name>
<comment type="caution">
    <text evidence="1">The sequence shown here is derived from an EMBL/GenBank/DDBJ whole genome shotgun (WGS) entry which is preliminary data.</text>
</comment>
<keyword evidence="2" id="KW-1185">Reference proteome</keyword>
<dbReference type="RefSeq" id="WP_263844278.1">
    <property type="nucleotide sequence ID" value="NZ_JALIEB010000006.1"/>
</dbReference>
<sequence>MTNHFGKNLPTTYSEFYRVDEYGESVRVEAKFPRTTLEDATTRRLRDQVGMDEGDLRLLGVMRELLGSHGHWYDGMLVLVALDVAVMGRERREIEELRAQVNEWFDCELGAASAACDAA</sequence>
<dbReference type="EMBL" id="JALIEB010000006">
    <property type="protein sequence ID" value="MCV3271952.1"/>
    <property type="molecule type" value="Genomic_DNA"/>
</dbReference>
<organism evidence="1 2">
    <name type="scientific">Roseobacter sinensis</name>
    <dbReference type="NCBI Taxonomy" id="2931391"/>
    <lineage>
        <taxon>Bacteria</taxon>
        <taxon>Pseudomonadati</taxon>
        <taxon>Pseudomonadota</taxon>
        <taxon>Alphaproteobacteria</taxon>
        <taxon>Rhodobacterales</taxon>
        <taxon>Roseobacteraceae</taxon>
        <taxon>Roseobacter</taxon>
    </lineage>
</organism>
<evidence type="ECO:0000313" key="2">
    <source>
        <dbReference type="Proteomes" id="UP001208690"/>
    </source>
</evidence>
<reference evidence="1 2" key="1">
    <citation type="submission" date="2022-04" db="EMBL/GenBank/DDBJ databases">
        <title>Roseobacter sp. WL0113 is a bacterium isolated from neritic sediment.</title>
        <authorList>
            <person name="Wang L."/>
            <person name="He W."/>
            <person name="Zhang D.-F."/>
        </authorList>
    </citation>
    <scope>NUCLEOTIDE SEQUENCE [LARGE SCALE GENOMIC DNA]</scope>
    <source>
        <strain evidence="1 2">WL0113</strain>
    </source>
</reference>
<dbReference type="Proteomes" id="UP001208690">
    <property type="component" value="Unassembled WGS sequence"/>
</dbReference>
<evidence type="ECO:0000313" key="1">
    <source>
        <dbReference type="EMBL" id="MCV3271952.1"/>
    </source>
</evidence>
<gene>
    <name evidence="1" type="ORF">MUB52_10980</name>
</gene>
<proteinExistence type="predicted"/>